<sequence length="32" mass="3371">SIVSAETMPLLDMGHQTLTNTGFYKVGVSCVA</sequence>
<comment type="caution">
    <text evidence="1">The sequence shown here is derived from an EMBL/GenBank/DDBJ whole genome shotgun (WGS) entry which is preliminary data.</text>
</comment>
<name>A0A8X6L1B0_TRICU</name>
<accession>A0A8X6L1B0</accession>
<evidence type="ECO:0000313" key="2">
    <source>
        <dbReference type="Proteomes" id="UP000887116"/>
    </source>
</evidence>
<proteinExistence type="predicted"/>
<dbReference type="AlphaFoldDB" id="A0A8X6L1B0"/>
<keyword evidence="2" id="KW-1185">Reference proteome</keyword>
<reference evidence="1" key="1">
    <citation type="submission" date="2020-07" db="EMBL/GenBank/DDBJ databases">
        <title>Multicomponent nature underlies the extraordinary mechanical properties of spider dragline silk.</title>
        <authorList>
            <person name="Kono N."/>
            <person name="Nakamura H."/>
            <person name="Mori M."/>
            <person name="Yoshida Y."/>
            <person name="Ohtoshi R."/>
            <person name="Malay A.D."/>
            <person name="Moran D.A.P."/>
            <person name="Tomita M."/>
            <person name="Numata K."/>
            <person name="Arakawa K."/>
        </authorList>
    </citation>
    <scope>NUCLEOTIDE SEQUENCE</scope>
</reference>
<dbReference type="OrthoDB" id="6434404at2759"/>
<feature type="non-terminal residue" evidence="1">
    <location>
        <position position="1"/>
    </location>
</feature>
<protein>
    <submittedName>
        <fullName evidence="1">Uncharacterized protein</fullName>
    </submittedName>
</protein>
<gene>
    <name evidence="1" type="ORF">TNCT_432521</name>
</gene>
<evidence type="ECO:0000313" key="1">
    <source>
        <dbReference type="EMBL" id="GFQ91801.1"/>
    </source>
</evidence>
<organism evidence="1 2">
    <name type="scientific">Trichonephila clavata</name>
    <name type="common">Joro spider</name>
    <name type="synonym">Nephila clavata</name>
    <dbReference type="NCBI Taxonomy" id="2740835"/>
    <lineage>
        <taxon>Eukaryota</taxon>
        <taxon>Metazoa</taxon>
        <taxon>Ecdysozoa</taxon>
        <taxon>Arthropoda</taxon>
        <taxon>Chelicerata</taxon>
        <taxon>Arachnida</taxon>
        <taxon>Araneae</taxon>
        <taxon>Araneomorphae</taxon>
        <taxon>Entelegynae</taxon>
        <taxon>Araneoidea</taxon>
        <taxon>Nephilidae</taxon>
        <taxon>Trichonephila</taxon>
    </lineage>
</organism>
<dbReference type="Proteomes" id="UP000887116">
    <property type="component" value="Unassembled WGS sequence"/>
</dbReference>
<dbReference type="EMBL" id="BMAO01023916">
    <property type="protein sequence ID" value="GFQ91801.1"/>
    <property type="molecule type" value="Genomic_DNA"/>
</dbReference>